<protein>
    <recommendedName>
        <fullName evidence="4 14">Undecaprenyl-diphosphatase</fullName>
        <ecNumber evidence="3 14">3.6.1.27</ecNumber>
    </recommendedName>
    <alternativeName>
        <fullName evidence="12 14">Bacitracin resistance protein</fullName>
    </alternativeName>
    <alternativeName>
        <fullName evidence="11 14">Undecaprenyl pyrophosphate phosphatase</fullName>
    </alternativeName>
</protein>
<evidence type="ECO:0000256" key="3">
    <source>
        <dbReference type="ARBA" id="ARBA00012374"/>
    </source>
</evidence>
<sequence length="264" mass="28584">MDPIQAIVLAIIQGLTEFLPISSSAHLILPAQLLAWEDQGLAFDMITHAGTLAAVIIYFRKDVVSLLTNWGRSLAGHHNEESRMAWLIILATIPAGLAGLMFSDIISTELRSTTVIACTTLLYGLLMWYADSTASERREMKDLTWQLALLIGLAQALALIPGTSRSGATITAALLLGLTRLSAARFSFLLSIPITLAASGYESLGLLKNPEPVDWFPLALGGIVAFFSAYACIHLFLKAIGRMGLFPFVVYRLALAAILFAFFV</sequence>
<comment type="similarity">
    <text evidence="2 14">Belongs to the UppP family.</text>
</comment>
<evidence type="ECO:0000256" key="5">
    <source>
        <dbReference type="ARBA" id="ARBA00022475"/>
    </source>
</evidence>
<keyword evidence="10 14" id="KW-0046">Antibiotic resistance</keyword>
<dbReference type="HAMAP" id="MF_01006">
    <property type="entry name" value="Undec_diphosphatase"/>
    <property type="match status" value="1"/>
</dbReference>
<name>A0ABP9FMW7_9GAMM</name>
<comment type="subcellular location">
    <subcellularLocation>
        <location evidence="1 14">Cell membrane</location>
        <topology evidence="1 14">Multi-pass membrane protein</topology>
    </subcellularLocation>
</comment>
<dbReference type="EMBL" id="BAABJZ010000102">
    <property type="protein sequence ID" value="GAA4899915.1"/>
    <property type="molecule type" value="Genomic_DNA"/>
</dbReference>
<evidence type="ECO:0000313" key="16">
    <source>
        <dbReference type="Proteomes" id="UP001499988"/>
    </source>
</evidence>
<keyword evidence="16" id="KW-1185">Reference proteome</keyword>
<evidence type="ECO:0000256" key="9">
    <source>
        <dbReference type="ARBA" id="ARBA00023136"/>
    </source>
</evidence>
<feature type="transmembrane region" description="Helical" evidence="14">
    <location>
        <begin position="6"/>
        <end position="29"/>
    </location>
</feature>
<accession>A0ABP9FMW7</accession>
<keyword evidence="14" id="KW-0573">Peptidoglycan synthesis</keyword>
<feature type="transmembrane region" description="Helical" evidence="14">
    <location>
        <begin position="172"/>
        <end position="195"/>
    </location>
</feature>
<feature type="transmembrane region" description="Helical" evidence="14">
    <location>
        <begin position="114"/>
        <end position="131"/>
    </location>
</feature>
<keyword evidence="14" id="KW-0961">Cell wall biogenesis/degradation</keyword>
<feature type="transmembrane region" description="Helical" evidence="14">
    <location>
        <begin position="84"/>
        <end position="102"/>
    </location>
</feature>
<keyword evidence="8 14" id="KW-1133">Transmembrane helix</keyword>
<evidence type="ECO:0000256" key="1">
    <source>
        <dbReference type="ARBA" id="ARBA00004651"/>
    </source>
</evidence>
<evidence type="ECO:0000256" key="6">
    <source>
        <dbReference type="ARBA" id="ARBA00022692"/>
    </source>
</evidence>
<feature type="transmembrane region" description="Helical" evidence="14">
    <location>
        <begin position="215"/>
        <end position="237"/>
    </location>
</feature>
<evidence type="ECO:0000256" key="10">
    <source>
        <dbReference type="ARBA" id="ARBA00023251"/>
    </source>
</evidence>
<comment type="miscellaneous">
    <text evidence="14">Bacitracin is thought to be involved in the inhibition of peptidoglycan synthesis by sequestering undecaprenyl diphosphate, thereby reducing the pool of lipid carrier available.</text>
</comment>
<keyword evidence="7 14" id="KW-0378">Hydrolase</keyword>
<dbReference type="Proteomes" id="UP001499988">
    <property type="component" value="Unassembled WGS sequence"/>
</dbReference>
<keyword evidence="14" id="KW-0133">Cell shape</keyword>
<dbReference type="RefSeq" id="WP_345336974.1">
    <property type="nucleotide sequence ID" value="NZ_BAABJZ010000102.1"/>
</dbReference>
<dbReference type="PANTHER" id="PTHR30622">
    <property type="entry name" value="UNDECAPRENYL-DIPHOSPHATASE"/>
    <property type="match status" value="1"/>
</dbReference>
<comment type="caution">
    <text evidence="15">The sequence shown here is derived from an EMBL/GenBank/DDBJ whole genome shotgun (WGS) entry which is preliminary data.</text>
</comment>
<evidence type="ECO:0000256" key="11">
    <source>
        <dbReference type="ARBA" id="ARBA00032707"/>
    </source>
</evidence>
<reference evidence="16" key="1">
    <citation type="journal article" date="2019" name="Int. J. Syst. Evol. Microbiol.">
        <title>The Global Catalogue of Microorganisms (GCM) 10K type strain sequencing project: providing services to taxonomists for standard genome sequencing and annotation.</title>
        <authorList>
            <consortium name="The Broad Institute Genomics Platform"/>
            <consortium name="The Broad Institute Genome Sequencing Center for Infectious Disease"/>
            <person name="Wu L."/>
            <person name="Ma J."/>
        </authorList>
    </citation>
    <scope>NUCLEOTIDE SEQUENCE [LARGE SCALE GENOMIC DNA]</scope>
    <source>
        <strain evidence="16">JCM 18401</strain>
    </source>
</reference>
<organism evidence="15 16">
    <name type="scientific">Ferrimonas pelagia</name>
    <dbReference type="NCBI Taxonomy" id="1177826"/>
    <lineage>
        <taxon>Bacteria</taxon>
        <taxon>Pseudomonadati</taxon>
        <taxon>Pseudomonadota</taxon>
        <taxon>Gammaproteobacteria</taxon>
        <taxon>Alteromonadales</taxon>
        <taxon>Ferrimonadaceae</taxon>
        <taxon>Ferrimonas</taxon>
    </lineage>
</organism>
<evidence type="ECO:0000256" key="2">
    <source>
        <dbReference type="ARBA" id="ARBA00010621"/>
    </source>
</evidence>
<evidence type="ECO:0000256" key="8">
    <source>
        <dbReference type="ARBA" id="ARBA00022989"/>
    </source>
</evidence>
<dbReference type="NCBIfam" id="NF001393">
    <property type="entry name" value="PRK00281.2-4"/>
    <property type="match status" value="1"/>
</dbReference>
<dbReference type="PANTHER" id="PTHR30622:SF4">
    <property type="entry name" value="UNDECAPRENYL-DIPHOSPHATASE"/>
    <property type="match status" value="1"/>
</dbReference>
<keyword evidence="9 14" id="KW-0472">Membrane</keyword>
<evidence type="ECO:0000256" key="4">
    <source>
        <dbReference type="ARBA" id="ARBA00021581"/>
    </source>
</evidence>
<comment type="catalytic activity">
    <reaction evidence="13 14">
        <text>di-trans,octa-cis-undecaprenyl diphosphate + H2O = di-trans,octa-cis-undecaprenyl phosphate + phosphate + H(+)</text>
        <dbReference type="Rhea" id="RHEA:28094"/>
        <dbReference type="ChEBI" id="CHEBI:15377"/>
        <dbReference type="ChEBI" id="CHEBI:15378"/>
        <dbReference type="ChEBI" id="CHEBI:43474"/>
        <dbReference type="ChEBI" id="CHEBI:58405"/>
        <dbReference type="ChEBI" id="CHEBI:60392"/>
        <dbReference type="EC" id="3.6.1.27"/>
    </reaction>
</comment>
<evidence type="ECO:0000256" key="7">
    <source>
        <dbReference type="ARBA" id="ARBA00022801"/>
    </source>
</evidence>
<evidence type="ECO:0000256" key="13">
    <source>
        <dbReference type="ARBA" id="ARBA00047594"/>
    </source>
</evidence>
<dbReference type="EC" id="3.6.1.27" evidence="3 14"/>
<gene>
    <name evidence="14" type="primary">uppP</name>
    <name evidence="15" type="ORF">GCM10023333_37060</name>
</gene>
<feature type="transmembrane region" description="Helical" evidence="14">
    <location>
        <begin position="244"/>
        <end position="263"/>
    </location>
</feature>
<keyword evidence="5 14" id="KW-1003">Cell membrane</keyword>
<evidence type="ECO:0000256" key="12">
    <source>
        <dbReference type="ARBA" id="ARBA00032932"/>
    </source>
</evidence>
<keyword evidence="6 14" id="KW-0812">Transmembrane</keyword>
<feature type="transmembrane region" description="Helical" evidence="14">
    <location>
        <begin position="143"/>
        <end position="160"/>
    </location>
</feature>
<evidence type="ECO:0000313" key="15">
    <source>
        <dbReference type="EMBL" id="GAA4899915.1"/>
    </source>
</evidence>
<dbReference type="NCBIfam" id="TIGR00753">
    <property type="entry name" value="undec_PP_bacA"/>
    <property type="match status" value="1"/>
</dbReference>
<dbReference type="InterPro" id="IPR003824">
    <property type="entry name" value="UppP"/>
</dbReference>
<proteinExistence type="inferred from homology"/>
<dbReference type="Pfam" id="PF02673">
    <property type="entry name" value="BacA"/>
    <property type="match status" value="1"/>
</dbReference>
<evidence type="ECO:0000256" key="14">
    <source>
        <dbReference type="HAMAP-Rule" id="MF_01006"/>
    </source>
</evidence>
<comment type="function">
    <text evidence="14">Catalyzes the dephosphorylation of undecaprenyl diphosphate (UPP). Confers resistance to bacitracin.</text>
</comment>